<reference evidence="3" key="1">
    <citation type="submission" date="2013-01" db="EMBL/GenBank/DDBJ databases">
        <title>Draft Genome Sequence of a Mulberry Tree, Morus notabilis C.K. Schneid.</title>
        <authorList>
            <person name="He N."/>
            <person name="Zhao S."/>
        </authorList>
    </citation>
    <scope>NUCLEOTIDE SEQUENCE</scope>
</reference>
<proteinExistence type="predicted"/>
<keyword evidence="3" id="KW-1185">Reference proteome</keyword>
<feature type="coiled-coil region" evidence="1">
    <location>
        <begin position="67"/>
        <end position="101"/>
    </location>
</feature>
<name>W9QY42_9ROSA</name>
<accession>W9QY42</accession>
<sequence length="357" mass="41841">MEKKDIQRMEREILTMISTLKSLNLTTRNKINELIRSGRGLSEMNSLTFGAEELRNAQEDFDGLKIFPKTEEQLENLRSVIEETMKEARDLDKLVNEFEEKFLKYNVPRLHESESLEDYAESLRGFMKIWQEEAKKGREKGEKSLIEWLQQLDRFADEERKATFEEMKAVAIDLGTKISHCLSEAFLLMSLSSNEEEIKQNLDYFSDILECLSVEGNSNIINTFVYVMDFAERAMRLRELQRSGMDHVRSRLKEKGIFHLIIREVLRLEVAFSCPDLPMMLTNEVFLAMGSHLREVFEKKLIRIGLIVDELKKETRLYFRDEEVKKVSFLLETMDLGVKAIWSRLELKPEADDQSDN</sequence>
<dbReference type="EMBL" id="KE344357">
    <property type="protein sequence ID" value="EXB58310.1"/>
    <property type="molecule type" value="Genomic_DNA"/>
</dbReference>
<evidence type="ECO:0000256" key="1">
    <source>
        <dbReference type="SAM" id="Coils"/>
    </source>
</evidence>
<keyword evidence="1" id="KW-0175">Coiled coil</keyword>
<protein>
    <submittedName>
        <fullName evidence="2">Uncharacterized protein</fullName>
    </submittedName>
</protein>
<dbReference type="AlphaFoldDB" id="W9QY42"/>
<organism evidence="2 3">
    <name type="scientific">Morus notabilis</name>
    <dbReference type="NCBI Taxonomy" id="981085"/>
    <lineage>
        <taxon>Eukaryota</taxon>
        <taxon>Viridiplantae</taxon>
        <taxon>Streptophyta</taxon>
        <taxon>Embryophyta</taxon>
        <taxon>Tracheophyta</taxon>
        <taxon>Spermatophyta</taxon>
        <taxon>Magnoliopsida</taxon>
        <taxon>eudicotyledons</taxon>
        <taxon>Gunneridae</taxon>
        <taxon>Pentapetalae</taxon>
        <taxon>rosids</taxon>
        <taxon>fabids</taxon>
        <taxon>Rosales</taxon>
        <taxon>Moraceae</taxon>
        <taxon>Moreae</taxon>
        <taxon>Morus</taxon>
    </lineage>
</organism>
<gene>
    <name evidence="2" type="ORF">L484_015644</name>
</gene>
<dbReference type="Proteomes" id="UP000030645">
    <property type="component" value="Unassembled WGS sequence"/>
</dbReference>
<evidence type="ECO:0000313" key="3">
    <source>
        <dbReference type="Proteomes" id="UP000030645"/>
    </source>
</evidence>
<evidence type="ECO:0000313" key="2">
    <source>
        <dbReference type="EMBL" id="EXB58310.1"/>
    </source>
</evidence>